<dbReference type="PANTHER" id="PTHR42901:SF1">
    <property type="entry name" value="ALCOHOL DEHYDROGENASE"/>
    <property type="match status" value="1"/>
</dbReference>
<accession>A0ABX5SRM6</accession>
<gene>
    <name evidence="4" type="ORF">E4K62_01680</name>
</gene>
<dbReference type="InterPro" id="IPR020904">
    <property type="entry name" value="Sc_DH/Rdtase_CS"/>
</dbReference>
<dbReference type="EMBL" id="CP038266">
    <property type="protein sequence ID" value="QBR87515.1"/>
    <property type="molecule type" value="Genomic_DNA"/>
</dbReference>
<dbReference type="InterPro" id="IPR036291">
    <property type="entry name" value="NAD(P)-bd_dom_sf"/>
</dbReference>
<evidence type="ECO:0000256" key="3">
    <source>
        <dbReference type="RuleBase" id="RU000363"/>
    </source>
</evidence>
<sequence length="259" mass="28428">MTKTVLITGAGSGFGRLTAFDLSRQGYRVIAGVQIWPQAWQLRQEIAAEGLENIEVIKLDLLDDIDRAHALRYDVDVLFNNAGVAHSGTLTDVPMSLLRANFETNVFSVMELTKGFIRQMIERGNGKIVFNSSDAGLQTPPFGGAYSATKYAIEAIAATLREELKPKGIAVATVQPGLYLTGFNDTALEASTYWYDPETALLPGWEPPFTLAGQEDPQGMVDVIVKVITGEIATYRNVYPPSMEHETREVQAAEWDLTV</sequence>
<organism evidence="4 5">
    <name type="scientific">Microbacterium wangchenii</name>
    <dbReference type="NCBI Taxonomy" id="2541726"/>
    <lineage>
        <taxon>Bacteria</taxon>
        <taxon>Bacillati</taxon>
        <taxon>Actinomycetota</taxon>
        <taxon>Actinomycetes</taxon>
        <taxon>Micrococcales</taxon>
        <taxon>Microbacteriaceae</taxon>
        <taxon>Microbacterium</taxon>
    </lineage>
</organism>
<dbReference type="RefSeq" id="WP_135062952.1">
    <property type="nucleotide sequence ID" value="NZ_CP038266.1"/>
</dbReference>
<protein>
    <submittedName>
        <fullName evidence="4">SDR family oxidoreductase</fullName>
    </submittedName>
</protein>
<evidence type="ECO:0000256" key="1">
    <source>
        <dbReference type="ARBA" id="ARBA00006484"/>
    </source>
</evidence>
<keyword evidence="5" id="KW-1185">Reference proteome</keyword>
<keyword evidence="2" id="KW-0560">Oxidoreductase</keyword>
<dbReference type="Pfam" id="PF00106">
    <property type="entry name" value="adh_short"/>
    <property type="match status" value="1"/>
</dbReference>
<dbReference type="PRINTS" id="PR00080">
    <property type="entry name" value="SDRFAMILY"/>
</dbReference>
<dbReference type="PANTHER" id="PTHR42901">
    <property type="entry name" value="ALCOHOL DEHYDROGENASE"/>
    <property type="match status" value="1"/>
</dbReference>
<name>A0ABX5SRM6_9MICO</name>
<dbReference type="InterPro" id="IPR002347">
    <property type="entry name" value="SDR_fam"/>
</dbReference>
<dbReference type="Gene3D" id="3.40.50.720">
    <property type="entry name" value="NAD(P)-binding Rossmann-like Domain"/>
    <property type="match status" value="1"/>
</dbReference>
<dbReference type="SUPFAM" id="SSF51735">
    <property type="entry name" value="NAD(P)-binding Rossmann-fold domains"/>
    <property type="match status" value="1"/>
</dbReference>
<evidence type="ECO:0000313" key="4">
    <source>
        <dbReference type="EMBL" id="QBR87515.1"/>
    </source>
</evidence>
<dbReference type="NCBIfam" id="NF006776">
    <property type="entry name" value="PRK09291.1"/>
    <property type="match status" value="1"/>
</dbReference>
<dbReference type="PRINTS" id="PR00081">
    <property type="entry name" value="GDHRDH"/>
</dbReference>
<reference evidence="4 5" key="1">
    <citation type="submission" date="2019-03" db="EMBL/GenBank/DDBJ databases">
        <authorList>
            <person name="Dong K."/>
        </authorList>
    </citation>
    <scope>NUCLEOTIDE SEQUENCE [LARGE SCALE GENOMIC DNA]</scope>
    <source>
        <strain evidence="5">dk512</strain>
    </source>
</reference>
<proteinExistence type="inferred from homology"/>
<comment type="similarity">
    <text evidence="1 3">Belongs to the short-chain dehydrogenases/reductases (SDR) family.</text>
</comment>
<dbReference type="PROSITE" id="PS00061">
    <property type="entry name" value="ADH_SHORT"/>
    <property type="match status" value="1"/>
</dbReference>
<dbReference type="Proteomes" id="UP000295748">
    <property type="component" value="Chromosome"/>
</dbReference>
<evidence type="ECO:0000256" key="2">
    <source>
        <dbReference type="ARBA" id="ARBA00023002"/>
    </source>
</evidence>
<evidence type="ECO:0000313" key="5">
    <source>
        <dbReference type="Proteomes" id="UP000295748"/>
    </source>
</evidence>